<feature type="non-terminal residue" evidence="1">
    <location>
        <position position="1"/>
    </location>
</feature>
<sequence length="40" mass="4684">KIIDFLEEKVIKEENWCLYPSASPKRGAYFADDPRITLNI</sequence>
<dbReference type="Proteomes" id="UP000681722">
    <property type="component" value="Unassembled WGS sequence"/>
</dbReference>
<accession>A0A815V1M2</accession>
<evidence type="ECO:0000313" key="2">
    <source>
        <dbReference type="EMBL" id="CAF4383035.1"/>
    </source>
</evidence>
<dbReference type="AlphaFoldDB" id="A0A815V1M2"/>
<comment type="caution">
    <text evidence="1">The sequence shown here is derived from an EMBL/GenBank/DDBJ whole genome shotgun (WGS) entry which is preliminary data.</text>
</comment>
<dbReference type="EMBL" id="CAJNOQ010024122">
    <property type="protein sequence ID" value="CAF1523991.1"/>
    <property type="molecule type" value="Genomic_DNA"/>
</dbReference>
<gene>
    <name evidence="1" type="ORF">GPM918_LOCUS37686</name>
    <name evidence="2" type="ORF">SRO942_LOCUS38459</name>
</gene>
<reference evidence="1" key="1">
    <citation type="submission" date="2021-02" db="EMBL/GenBank/DDBJ databases">
        <authorList>
            <person name="Nowell W R."/>
        </authorList>
    </citation>
    <scope>NUCLEOTIDE SEQUENCE</scope>
</reference>
<protein>
    <submittedName>
        <fullName evidence="1">Uncharacterized protein</fullName>
    </submittedName>
</protein>
<keyword evidence="3" id="KW-1185">Reference proteome</keyword>
<dbReference type="EMBL" id="CAJOBC010089680">
    <property type="protein sequence ID" value="CAF4383035.1"/>
    <property type="molecule type" value="Genomic_DNA"/>
</dbReference>
<evidence type="ECO:0000313" key="3">
    <source>
        <dbReference type="Proteomes" id="UP000663829"/>
    </source>
</evidence>
<proteinExistence type="predicted"/>
<name>A0A815V1M2_9BILA</name>
<organism evidence="1 3">
    <name type="scientific">Didymodactylos carnosus</name>
    <dbReference type="NCBI Taxonomy" id="1234261"/>
    <lineage>
        <taxon>Eukaryota</taxon>
        <taxon>Metazoa</taxon>
        <taxon>Spiralia</taxon>
        <taxon>Gnathifera</taxon>
        <taxon>Rotifera</taxon>
        <taxon>Eurotatoria</taxon>
        <taxon>Bdelloidea</taxon>
        <taxon>Philodinida</taxon>
        <taxon>Philodinidae</taxon>
        <taxon>Didymodactylos</taxon>
    </lineage>
</organism>
<evidence type="ECO:0000313" key="1">
    <source>
        <dbReference type="EMBL" id="CAF1523991.1"/>
    </source>
</evidence>
<dbReference type="Proteomes" id="UP000663829">
    <property type="component" value="Unassembled WGS sequence"/>
</dbReference>